<name>A0A926VHH7_9CYAN</name>
<dbReference type="InterPro" id="IPR055259">
    <property type="entry name" value="YkvP/CgeB_Glyco_trans-like"/>
</dbReference>
<dbReference type="SUPFAM" id="SSF53756">
    <property type="entry name" value="UDP-Glycosyltransferase/glycogen phosphorylase"/>
    <property type="match status" value="1"/>
</dbReference>
<feature type="domain" description="Spore protein YkvP/CgeB glycosyl transferase-like" evidence="1">
    <location>
        <begin position="431"/>
        <end position="532"/>
    </location>
</feature>
<protein>
    <submittedName>
        <fullName evidence="2">Glycosyltransferase</fullName>
    </submittedName>
</protein>
<dbReference type="Gene3D" id="3.40.50.2000">
    <property type="entry name" value="Glycogen Phosphorylase B"/>
    <property type="match status" value="1"/>
</dbReference>
<dbReference type="EMBL" id="JACJPW010000065">
    <property type="protein sequence ID" value="MBD2183823.1"/>
    <property type="molecule type" value="Genomic_DNA"/>
</dbReference>
<proteinExistence type="predicted"/>
<dbReference type="AlphaFoldDB" id="A0A926VHH7"/>
<organism evidence="2 3">
    <name type="scientific">Aerosakkonema funiforme FACHB-1375</name>
    <dbReference type="NCBI Taxonomy" id="2949571"/>
    <lineage>
        <taxon>Bacteria</taxon>
        <taxon>Bacillati</taxon>
        <taxon>Cyanobacteriota</taxon>
        <taxon>Cyanophyceae</taxon>
        <taxon>Oscillatoriophycideae</taxon>
        <taxon>Aerosakkonematales</taxon>
        <taxon>Aerosakkonemataceae</taxon>
        <taxon>Aerosakkonema</taxon>
    </lineage>
</organism>
<comment type="caution">
    <text evidence="2">The sequence shown here is derived from an EMBL/GenBank/DDBJ whole genome shotgun (WGS) entry which is preliminary data.</text>
</comment>
<accession>A0A926VHH7</accession>
<dbReference type="SUPFAM" id="SSF53335">
    <property type="entry name" value="S-adenosyl-L-methionine-dependent methyltransferases"/>
    <property type="match status" value="1"/>
</dbReference>
<evidence type="ECO:0000259" key="1">
    <source>
        <dbReference type="Pfam" id="PF13524"/>
    </source>
</evidence>
<evidence type="ECO:0000313" key="3">
    <source>
        <dbReference type="Proteomes" id="UP000641646"/>
    </source>
</evidence>
<dbReference type="Pfam" id="PF13489">
    <property type="entry name" value="Methyltransf_23"/>
    <property type="match status" value="1"/>
</dbReference>
<dbReference type="CDD" id="cd02440">
    <property type="entry name" value="AdoMet_MTases"/>
    <property type="match status" value="1"/>
</dbReference>
<dbReference type="PANTHER" id="PTHR43861">
    <property type="entry name" value="TRANS-ACONITATE 2-METHYLTRANSFERASE-RELATED"/>
    <property type="match status" value="1"/>
</dbReference>
<dbReference type="Pfam" id="PF13524">
    <property type="entry name" value="Glyco_trans_1_2"/>
    <property type="match status" value="1"/>
</dbReference>
<dbReference type="Proteomes" id="UP000641646">
    <property type="component" value="Unassembled WGS sequence"/>
</dbReference>
<sequence>MLNSQALPEYYDRINPDLLKLLPGDAKVVVEIGCGAGALGKEYKRFNPHCEYIGLELNERAAQIAATRLDRVVVGNVEDPNLELEIAEGVVDCLVFGDVLEHTIDPWTVLKRTVVWLKEDGLILACIPNVQHWSLIVKLLRGKWEYEDEGLLDRTHLRFFTLDSIRQMFTQAELQVCEIQTRGNKGEEFQRFQEQIQPLLKPLGVDPMKFAVQTGALQYVVRATKSPVALRRLLIQTMMMAPLACDRVRILEPDRFSSTIPGVRTISSVKTADLGVGQPGEEKVFIWQRGYLQSPDDIPKLKELLRRDYLIVAEIDDDPMRWPVHGENQFFSYRAVHCVQTSTEPLAEFLRQINPNVGVFSNQLAYLPERRQYKSDDLVTIFFGALNREEDWAPIMPILNKVLADYADRVRVKVIYDRKFFDALSIADKELEPFCPYERYQEILHSCDIGLLPLNPTRFNSMKSDLKLIECAGHGVAVLASPTVYEGSIVEGETGLIYRSVEEFEAKLRQLIADTSWRHKLAANAYQWVRNNRLLSQHYRQRRDWYLQMRDELPRLNEELRNRVPELFD</sequence>
<keyword evidence="3" id="KW-1185">Reference proteome</keyword>
<dbReference type="InterPro" id="IPR029063">
    <property type="entry name" value="SAM-dependent_MTases_sf"/>
</dbReference>
<reference evidence="2" key="1">
    <citation type="journal article" date="2015" name="ISME J.">
        <title>Draft Genome Sequence of Streptomyces incarnatus NRRL8089, which Produces the Nucleoside Antibiotic Sinefungin.</title>
        <authorList>
            <person name="Oshima K."/>
            <person name="Hattori M."/>
            <person name="Shimizu H."/>
            <person name="Fukuda K."/>
            <person name="Nemoto M."/>
            <person name="Inagaki K."/>
            <person name="Tamura T."/>
        </authorList>
    </citation>
    <scope>NUCLEOTIDE SEQUENCE</scope>
    <source>
        <strain evidence="2">FACHB-1375</strain>
    </source>
</reference>
<reference evidence="2" key="2">
    <citation type="submission" date="2020-08" db="EMBL/GenBank/DDBJ databases">
        <authorList>
            <person name="Chen M."/>
            <person name="Teng W."/>
            <person name="Zhao L."/>
            <person name="Hu C."/>
            <person name="Zhou Y."/>
            <person name="Han B."/>
            <person name="Song L."/>
            <person name="Shu W."/>
        </authorList>
    </citation>
    <scope>NUCLEOTIDE SEQUENCE</scope>
    <source>
        <strain evidence="2">FACHB-1375</strain>
    </source>
</reference>
<gene>
    <name evidence="2" type="ORF">H6G03_22615</name>
</gene>
<dbReference type="Gene3D" id="3.40.50.150">
    <property type="entry name" value="Vaccinia Virus protein VP39"/>
    <property type="match status" value="1"/>
</dbReference>
<evidence type="ECO:0000313" key="2">
    <source>
        <dbReference type="EMBL" id="MBD2183823.1"/>
    </source>
</evidence>